<gene>
    <name evidence="6" type="ORF">PEBR_42601</name>
</gene>
<keyword evidence="4" id="KW-0812">Transmembrane</keyword>
<evidence type="ECO:0000256" key="1">
    <source>
        <dbReference type="ARBA" id="ARBA00004496"/>
    </source>
</evidence>
<dbReference type="Pfam" id="PF09598">
    <property type="entry name" value="Stm1_N"/>
    <property type="match status" value="1"/>
</dbReference>
<reference evidence="7" key="1">
    <citation type="submission" date="2015-09" db="EMBL/GenBank/DDBJ databases">
        <authorList>
            <person name="Fill T.P."/>
            <person name="Baretta J.F."/>
            <person name="de Almeida L.G."/>
            <person name="Rocha M."/>
            <person name="de Souza D.H."/>
            <person name="Malavazi I."/>
            <person name="Cerdeira L.T."/>
            <person name="Hong H."/>
            <person name="Samborskyy M."/>
            <person name="de Vasconcelos A.T."/>
            <person name="Leadlay P."/>
            <person name="Rodrigues-Filho E."/>
        </authorList>
    </citation>
    <scope>NUCLEOTIDE SEQUENCE [LARGE SCALE GENOMIC DNA]</scope>
    <source>
        <strain evidence="7">LaBioMMi 136</strain>
    </source>
</reference>
<dbReference type="EMBL" id="LJBN01000246">
    <property type="protein sequence ID" value="OOQ81552.1"/>
    <property type="molecule type" value="Genomic_DNA"/>
</dbReference>
<feature type="compositionally biased region" description="Polar residues" evidence="3">
    <location>
        <begin position="166"/>
        <end position="177"/>
    </location>
</feature>
<dbReference type="InterPro" id="IPR006861">
    <property type="entry name" value="HABP4_PAIRBP1-bd"/>
</dbReference>
<feature type="compositionally biased region" description="Basic and acidic residues" evidence="3">
    <location>
        <begin position="141"/>
        <end position="150"/>
    </location>
</feature>
<dbReference type="GO" id="GO:0005737">
    <property type="term" value="C:cytoplasm"/>
    <property type="evidence" value="ECO:0007669"/>
    <property type="project" value="UniProtKB-SubCell"/>
</dbReference>
<dbReference type="InterPro" id="IPR019084">
    <property type="entry name" value="STM1-like_N"/>
</dbReference>
<keyword evidence="2" id="KW-0963">Cytoplasm</keyword>
<keyword evidence="4" id="KW-0472">Membrane</keyword>
<evidence type="ECO:0000256" key="3">
    <source>
        <dbReference type="SAM" id="MobiDB-lite"/>
    </source>
</evidence>
<dbReference type="GO" id="GO:0003676">
    <property type="term" value="F:nucleic acid binding"/>
    <property type="evidence" value="ECO:0007669"/>
    <property type="project" value="UniProtKB-ARBA"/>
</dbReference>
<feature type="transmembrane region" description="Helical" evidence="4">
    <location>
        <begin position="16"/>
        <end position="38"/>
    </location>
</feature>
<feature type="compositionally biased region" description="Basic and acidic residues" evidence="3">
    <location>
        <begin position="245"/>
        <end position="263"/>
    </location>
</feature>
<proteinExistence type="predicted"/>
<keyword evidence="4" id="KW-1133">Transmembrane helix</keyword>
<dbReference type="Proteomes" id="UP000190744">
    <property type="component" value="Unassembled WGS sequence"/>
</dbReference>
<protein>
    <submittedName>
        <fullName evidence="6">Telomere and ribosome associated protein Stm1</fullName>
    </submittedName>
</protein>
<sequence>MVDVRSKNLYELLGKYFPIFSLVFLLFWGHLCALELQLRFRRKPSSPRTTSAKVLFISIRIRILTSELIGNDPELDPNRPPAPPAKAVDRPAPRVGKRDAPKEAPATQPRENAGRRGGRVTGGNDAAFRDRNAGRTNNRQKPTDEAEQPSRPRGGNRGRGDRQSRTGQTDTRKQVQQGWGGESGEKTWDDERVGETIAKADENEPQTPAEEAEETDKSKSYTDYLAEKAAKDSLAAKPVRAANEGTKEDKKWASAKELKHEEAETYIQGASEKAKREKQRKEKNYLDVDMRFVEQPRPAPTGARGGRGGRGGDRAPRGGDRPARGGDRPARGGDRPARGGDRPARGAPRGGAPAAAAPRGGRGGARAPAGPTVDEKNFPSLGGN</sequence>
<feature type="compositionally biased region" description="Low complexity" evidence="3">
    <location>
        <begin position="345"/>
        <end position="371"/>
    </location>
</feature>
<name>A0A1S9R7S6_PENBI</name>
<feature type="region of interest" description="Disordered" evidence="3">
    <location>
        <begin position="70"/>
        <end position="384"/>
    </location>
</feature>
<dbReference type="SMART" id="SM01233">
    <property type="entry name" value="HABP4_PAI-RBP1"/>
    <property type="match status" value="1"/>
</dbReference>
<evidence type="ECO:0000313" key="6">
    <source>
        <dbReference type="EMBL" id="OOQ81552.1"/>
    </source>
</evidence>
<dbReference type="Gene3D" id="6.10.140.1040">
    <property type="match status" value="1"/>
</dbReference>
<comment type="caution">
    <text evidence="6">The sequence shown here is derived from an EMBL/GenBank/DDBJ whole genome shotgun (WGS) entry which is preliminary data.</text>
</comment>
<feature type="compositionally biased region" description="Basic and acidic residues" evidence="3">
    <location>
        <begin position="272"/>
        <end position="294"/>
    </location>
</feature>
<feature type="domain" description="Hyaluronan/mRNA-binding protein" evidence="5">
    <location>
        <begin position="157"/>
        <end position="245"/>
    </location>
</feature>
<comment type="subcellular location">
    <subcellularLocation>
        <location evidence="1">Cytoplasm</location>
    </subcellularLocation>
</comment>
<evidence type="ECO:0000256" key="4">
    <source>
        <dbReference type="SAM" id="Phobius"/>
    </source>
</evidence>
<evidence type="ECO:0000313" key="7">
    <source>
        <dbReference type="Proteomes" id="UP000190744"/>
    </source>
</evidence>
<organism evidence="6 7">
    <name type="scientific">Penicillium brasilianum</name>
    <dbReference type="NCBI Taxonomy" id="104259"/>
    <lineage>
        <taxon>Eukaryota</taxon>
        <taxon>Fungi</taxon>
        <taxon>Dikarya</taxon>
        <taxon>Ascomycota</taxon>
        <taxon>Pezizomycotina</taxon>
        <taxon>Eurotiomycetes</taxon>
        <taxon>Eurotiomycetidae</taxon>
        <taxon>Eurotiales</taxon>
        <taxon>Aspergillaceae</taxon>
        <taxon>Penicillium</taxon>
    </lineage>
</organism>
<feature type="compositionally biased region" description="Basic and acidic residues" evidence="3">
    <location>
        <begin position="87"/>
        <end position="102"/>
    </location>
</feature>
<accession>A0A1S9R7S6</accession>
<feature type="compositionally biased region" description="Basic and acidic residues" evidence="3">
    <location>
        <begin position="183"/>
        <end position="202"/>
    </location>
</feature>
<evidence type="ECO:0000256" key="2">
    <source>
        <dbReference type="ARBA" id="ARBA00022490"/>
    </source>
</evidence>
<feature type="compositionally biased region" description="Basic and acidic residues" evidence="3">
    <location>
        <begin position="310"/>
        <end position="344"/>
    </location>
</feature>
<feature type="compositionally biased region" description="Basic and acidic residues" evidence="3">
    <location>
        <begin position="215"/>
        <end position="231"/>
    </location>
</feature>
<evidence type="ECO:0000259" key="5">
    <source>
        <dbReference type="SMART" id="SM01233"/>
    </source>
</evidence>
<dbReference type="AlphaFoldDB" id="A0A1S9R7S6"/>